<feature type="binding site" evidence="10">
    <location>
        <begin position="499"/>
        <end position="507"/>
    </location>
    <ligand>
        <name>ATP</name>
        <dbReference type="ChEBI" id="CHEBI:30616"/>
    </ligand>
</feature>
<evidence type="ECO:0000256" key="6">
    <source>
        <dbReference type="ARBA" id="ARBA00022840"/>
    </source>
</evidence>
<evidence type="ECO:0000313" key="16">
    <source>
        <dbReference type="Proteomes" id="UP001212841"/>
    </source>
</evidence>
<evidence type="ECO:0000256" key="12">
    <source>
        <dbReference type="SAM" id="Coils"/>
    </source>
</evidence>
<dbReference type="EMBL" id="JADGJD010000097">
    <property type="protein sequence ID" value="KAJ3055078.1"/>
    <property type="molecule type" value="Genomic_DNA"/>
</dbReference>
<keyword evidence="16" id="KW-1185">Reference proteome</keyword>
<keyword evidence="4 10" id="KW-0547">Nucleotide-binding</keyword>
<dbReference type="SUPFAM" id="SSF56112">
    <property type="entry name" value="Protein kinase-like (PK-like)"/>
    <property type="match status" value="2"/>
</dbReference>
<evidence type="ECO:0000256" key="1">
    <source>
        <dbReference type="ARBA" id="ARBA00012513"/>
    </source>
</evidence>
<dbReference type="PANTHER" id="PTHR11042:SF136">
    <property type="entry name" value="EIF-2-ALPHA KINASE GCN2"/>
    <property type="match status" value="1"/>
</dbReference>
<dbReference type="InterPro" id="IPR000719">
    <property type="entry name" value="Prot_kinase_dom"/>
</dbReference>
<dbReference type="GO" id="GO:0005524">
    <property type="term" value="F:ATP binding"/>
    <property type="evidence" value="ECO:0007669"/>
    <property type="project" value="UniProtKB-UniRule"/>
</dbReference>
<dbReference type="InterPro" id="IPR041715">
    <property type="entry name" value="HisRS-like_core"/>
</dbReference>
<comment type="caution">
    <text evidence="15">The sequence shown here is derived from an EMBL/GenBank/DDBJ whole genome shotgun (WGS) entry which is preliminary data.</text>
</comment>
<dbReference type="PROSITE" id="PS50011">
    <property type="entry name" value="PROTEIN_KINASE_DOM"/>
    <property type="match status" value="2"/>
</dbReference>
<dbReference type="EC" id="2.7.11.1" evidence="1"/>
<dbReference type="Pfam" id="PF12745">
    <property type="entry name" value="HGTP_anticodon2"/>
    <property type="match status" value="1"/>
</dbReference>
<feature type="binding site" evidence="11">
    <location>
        <position position="523"/>
    </location>
    <ligand>
        <name>ATP</name>
        <dbReference type="ChEBI" id="CHEBI:30616"/>
    </ligand>
</feature>
<dbReference type="InterPro" id="IPR024435">
    <property type="entry name" value="HisRS-related_dom"/>
</dbReference>
<dbReference type="InterPro" id="IPR016135">
    <property type="entry name" value="UBQ-conjugating_enzyme/RWD"/>
</dbReference>
<evidence type="ECO:0000256" key="8">
    <source>
        <dbReference type="ARBA" id="ARBA00048679"/>
    </source>
</evidence>
<dbReference type="GO" id="GO:0005634">
    <property type="term" value="C:nucleus"/>
    <property type="evidence" value="ECO:0007669"/>
    <property type="project" value="TreeGrafter"/>
</dbReference>
<dbReference type="SMART" id="SM00220">
    <property type="entry name" value="S_TKc"/>
    <property type="match status" value="2"/>
</dbReference>
<keyword evidence="6 10" id="KW-0067">ATP-binding</keyword>
<protein>
    <recommendedName>
        <fullName evidence="1">non-specific serine/threonine protein kinase</fullName>
        <ecNumber evidence="1">2.7.11.1</ecNumber>
    </recommendedName>
</protein>
<dbReference type="GO" id="GO:0000077">
    <property type="term" value="P:DNA damage checkpoint signaling"/>
    <property type="evidence" value="ECO:0007669"/>
    <property type="project" value="InterPro"/>
</dbReference>
<evidence type="ECO:0000259" key="14">
    <source>
        <dbReference type="PROSITE" id="PS50011"/>
    </source>
</evidence>
<comment type="catalytic activity">
    <reaction evidence="7">
        <text>L-threonyl-[protein] + ATP = O-phospho-L-threonyl-[protein] + ADP + H(+)</text>
        <dbReference type="Rhea" id="RHEA:46608"/>
        <dbReference type="Rhea" id="RHEA-COMP:11060"/>
        <dbReference type="Rhea" id="RHEA-COMP:11605"/>
        <dbReference type="ChEBI" id="CHEBI:15378"/>
        <dbReference type="ChEBI" id="CHEBI:30013"/>
        <dbReference type="ChEBI" id="CHEBI:30616"/>
        <dbReference type="ChEBI" id="CHEBI:61977"/>
        <dbReference type="ChEBI" id="CHEBI:456216"/>
        <dbReference type="EC" id="2.7.11.1"/>
    </reaction>
</comment>
<evidence type="ECO:0000256" key="9">
    <source>
        <dbReference type="PIRSR" id="PIRSR000660-1"/>
    </source>
</evidence>
<accession>A0AAD5X4R8</accession>
<keyword evidence="12" id="KW-0175">Coiled coil</keyword>
<dbReference type="Gene3D" id="3.30.200.20">
    <property type="entry name" value="Phosphorylase Kinase, domain 1"/>
    <property type="match status" value="1"/>
</dbReference>
<keyword evidence="5" id="KW-0418">Kinase</keyword>
<keyword evidence="3" id="KW-0808">Transferase</keyword>
<evidence type="ECO:0000256" key="11">
    <source>
        <dbReference type="PROSITE-ProRule" id="PRU10141"/>
    </source>
</evidence>
<dbReference type="Gene3D" id="3.30.930.10">
    <property type="entry name" value="Bira Bifunctional Protein, Domain 2"/>
    <property type="match status" value="1"/>
</dbReference>
<gene>
    <name evidence="15" type="ORF">HK097_011568</name>
</gene>
<dbReference type="PROSITE" id="PS00109">
    <property type="entry name" value="PROTEIN_KINASE_TYR"/>
    <property type="match status" value="1"/>
</dbReference>
<dbReference type="CDD" id="cd14012">
    <property type="entry name" value="PK_eIF2AK_GCN2_rpt1"/>
    <property type="match status" value="1"/>
</dbReference>
<dbReference type="PIRSF" id="PIRSF000660">
    <property type="entry name" value="Ser/Thr_PK_GCN2"/>
    <property type="match status" value="1"/>
</dbReference>
<keyword evidence="2" id="KW-0723">Serine/threonine-protein kinase</keyword>
<feature type="domain" description="Protein kinase" evidence="14">
    <location>
        <begin position="493"/>
        <end position="879"/>
    </location>
</feature>
<feature type="compositionally biased region" description="Acidic residues" evidence="13">
    <location>
        <begin position="571"/>
        <end position="591"/>
    </location>
</feature>
<dbReference type="Pfam" id="PF00069">
    <property type="entry name" value="Pkinase"/>
    <property type="match status" value="3"/>
</dbReference>
<dbReference type="InterPro" id="IPR011009">
    <property type="entry name" value="Kinase-like_dom_sf"/>
</dbReference>
<dbReference type="FunFam" id="3.30.200.20:FF:000379">
    <property type="entry name" value="eIF-2-alpha kinase GCN2"/>
    <property type="match status" value="1"/>
</dbReference>
<dbReference type="InterPro" id="IPR050339">
    <property type="entry name" value="CC_SR_Kinase"/>
</dbReference>
<reference evidence="15" key="1">
    <citation type="submission" date="2020-05" db="EMBL/GenBank/DDBJ databases">
        <title>Phylogenomic resolution of chytrid fungi.</title>
        <authorList>
            <person name="Stajich J.E."/>
            <person name="Amses K."/>
            <person name="Simmons R."/>
            <person name="Seto K."/>
            <person name="Myers J."/>
            <person name="Bonds A."/>
            <person name="Quandt C.A."/>
            <person name="Barry K."/>
            <person name="Liu P."/>
            <person name="Grigoriev I."/>
            <person name="Longcore J.E."/>
            <person name="James T.Y."/>
        </authorList>
    </citation>
    <scope>NUCLEOTIDE SEQUENCE</scope>
    <source>
        <strain evidence="15">JEL0318</strain>
    </source>
</reference>
<dbReference type="SUPFAM" id="SSF55681">
    <property type="entry name" value="Class II aaRS and biotin synthetases"/>
    <property type="match status" value="1"/>
</dbReference>
<dbReference type="InterPro" id="IPR045864">
    <property type="entry name" value="aa-tRNA-synth_II/BPL/LPL"/>
</dbReference>
<dbReference type="CDD" id="cd14046">
    <property type="entry name" value="STKc_EIF2AK4_GCN2_rpt2"/>
    <property type="match status" value="1"/>
</dbReference>
<sequence length="1518" mass="170723">MQILTVRREKGLSDPQLEELVRLVNEQAKCLKGQEMIYELASFIQEHMYQHNSVIRGVKNVSFFEQMKDRQEQADKEEQERALREMEKLRLVEEEARNEEDMNLASQIMSEIQRKEAMIREEKERRKRSLAGAAEAEVALEKESSFIAPPSGPRQVKLDSISKGPRIGRGLLSFLYMVRSDDDEEHLAVKEIIISNPYYFSGDGKKKLVDIFAELETLSTVRHSNVVSIFDYKLKKLDGHWIVELLLEHCRGGSLEALVTRCGGIRLPLARIYMKQLLKALAYLHSQNIIHKDITSRNILFSGDGDDVNEVKLSDVGVARRFLDLHRSHVLDGRLNSEIVVREGWQSPELRQRPGVYGRKNDIWALGITVLEMVFGTTIYNQRDPETFLRNTKDLPPPFLALVAQMFIKDASERPTALELLKHSFFAESAKADLPVALEIFTGSPGPSPAPSRRPMPLQLTSPITPMKPTPLNSSVETSVFDGQTLSRYKIDFEELEFLGKGGFGEVVKARNRIDGRFYAIKKIKLDPKDKSNSNKILREVQTLSRLHHQFVVRYYQAWFEDATGLSWHEESDEEDYSDDDEEDFEEDSDAGSDMAASHENLHGDWLALKDNSRSIASISLSFGMAGGSEDDQETSTERDDSQEWSDGDSAGTKKSVGSSFRVLYIQMEYCEKKTLRDVIDDGVDDEEGWRLFRQVLEGLAHIHSQGMIHRDLKPSNSKYNGFLSNARYVFNLIIGFQVFLDSNGNVKIGDFGLALVREEETVARAAHLGSTGFEDMSLTTDIGTPVYVAPEIIAKGGKYSSKVDMYSLGICFFEMCYPFSTGMQRVVTLRELRTPEVVFPTDFDDKKYQSQAQIIKMLLSHVPKDRPSCQELIQSPLLPPKLEEEYISEALRSIVNQNNPIYYSRLVSSLFSQSTDRHKDITYEYNTKALNADQLTALVTTHVYAQVTKVLQRHGAIHMSAPLLIPKSDLYYSSAKRPVELLDAGGTLVQLPYDLTVPFARFLARSNTSPNNLNFTLPLKRFCIEHVYRVNAGGGQPGTVLECDFDIVTSTPGNMAPEAEVIKGVFEILEGLATRDLDPTQYEIRINHCSILDTILDVCHIEAANRRSVFHLLEQLDRLSNWSQIRNHLSLNGFSGESIEILEKFHKARGDLDAVYRAVEALFPDRYRPAAREVIGQIRLLASHVAHLGVKNKVVLMPLLSYNALYHRGGIMFQVARGGRKKLDVIASGGRYDNLLVQYRIPSGIGRKLHAVGFQFSLAKAISAMCREQAEQVNQWIVQKAEETKLSLFGSLARKSDVLVISFGKAHGLVDERMSIVADLWAAGISAEMSYVDVQSPHDAAQTALAQGYGVCVLVKQKNSEVKSAHIKVRNLITKNEVEVSRSDLIAHVQSEINEFGRPDTHPLPHVKSRGNLAGIGDIAGPSHPDISSSEMAPITGAINIIPAPWKKGKMKHKDKLQVTERAAHSITNAMGNMRKNPVFAIDLPSTAVKRLTEIDLTEDEERLRKVFEIFPSAQRE</sequence>
<feature type="domain" description="Protein kinase" evidence="14">
    <location>
        <begin position="161"/>
        <end position="426"/>
    </location>
</feature>
<dbReference type="InterPro" id="IPR036621">
    <property type="entry name" value="Anticodon-bd_dom_sf"/>
</dbReference>
<organism evidence="15 16">
    <name type="scientific">Rhizophlyctis rosea</name>
    <dbReference type="NCBI Taxonomy" id="64517"/>
    <lineage>
        <taxon>Eukaryota</taxon>
        <taxon>Fungi</taxon>
        <taxon>Fungi incertae sedis</taxon>
        <taxon>Chytridiomycota</taxon>
        <taxon>Chytridiomycota incertae sedis</taxon>
        <taxon>Chytridiomycetes</taxon>
        <taxon>Rhizophlyctidales</taxon>
        <taxon>Rhizophlyctidaceae</taxon>
        <taxon>Rhizophlyctis</taxon>
    </lineage>
</organism>
<evidence type="ECO:0000256" key="10">
    <source>
        <dbReference type="PIRSR" id="PIRSR000660-2"/>
    </source>
</evidence>
<feature type="region of interest" description="Disordered" evidence="13">
    <location>
        <begin position="570"/>
        <end position="597"/>
    </location>
</feature>
<evidence type="ECO:0000256" key="3">
    <source>
        <dbReference type="ARBA" id="ARBA00022679"/>
    </source>
</evidence>
<comment type="catalytic activity">
    <reaction evidence="8">
        <text>L-seryl-[protein] + ATP = O-phospho-L-seryl-[protein] + ADP + H(+)</text>
        <dbReference type="Rhea" id="RHEA:17989"/>
        <dbReference type="Rhea" id="RHEA-COMP:9863"/>
        <dbReference type="Rhea" id="RHEA-COMP:11604"/>
        <dbReference type="ChEBI" id="CHEBI:15378"/>
        <dbReference type="ChEBI" id="CHEBI:29999"/>
        <dbReference type="ChEBI" id="CHEBI:30616"/>
        <dbReference type="ChEBI" id="CHEBI:83421"/>
        <dbReference type="ChEBI" id="CHEBI:456216"/>
        <dbReference type="EC" id="2.7.11.1"/>
    </reaction>
</comment>
<feature type="active site" description="Proton acceptor" evidence="9">
    <location>
        <position position="712"/>
    </location>
</feature>
<dbReference type="Proteomes" id="UP001212841">
    <property type="component" value="Unassembled WGS sequence"/>
</dbReference>
<dbReference type="SUPFAM" id="SSF54495">
    <property type="entry name" value="UBC-like"/>
    <property type="match status" value="1"/>
</dbReference>
<dbReference type="PROSITE" id="PS00107">
    <property type="entry name" value="PROTEIN_KINASE_ATP"/>
    <property type="match status" value="1"/>
</dbReference>
<dbReference type="Gene3D" id="3.10.110.10">
    <property type="entry name" value="Ubiquitin Conjugating Enzyme"/>
    <property type="match status" value="1"/>
</dbReference>
<feature type="coiled-coil region" evidence="12">
    <location>
        <begin position="69"/>
        <end position="125"/>
    </location>
</feature>
<dbReference type="GO" id="GO:0005829">
    <property type="term" value="C:cytosol"/>
    <property type="evidence" value="ECO:0007669"/>
    <property type="project" value="TreeGrafter"/>
</dbReference>
<evidence type="ECO:0000313" key="15">
    <source>
        <dbReference type="EMBL" id="KAJ3055078.1"/>
    </source>
</evidence>
<name>A0AAD5X4R8_9FUNG</name>
<dbReference type="Gene3D" id="3.40.50.800">
    <property type="entry name" value="Anticodon-binding domain"/>
    <property type="match status" value="1"/>
</dbReference>
<dbReference type="PANTHER" id="PTHR11042">
    <property type="entry name" value="EUKARYOTIC TRANSLATION INITIATION FACTOR 2-ALPHA KINASE EIF2-ALPHA KINASE -RELATED"/>
    <property type="match status" value="1"/>
</dbReference>
<evidence type="ECO:0000256" key="13">
    <source>
        <dbReference type="SAM" id="MobiDB-lite"/>
    </source>
</evidence>
<dbReference type="Pfam" id="PF13393">
    <property type="entry name" value="tRNA-synt_His"/>
    <property type="match status" value="1"/>
</dbReference>
<dbReference type="InterPro" id="IPR008266">
    <property type="entry name" value="Tyr_kinase_AS"/>
</dbReference>
<feature type="region of interest" description="Disordered" evidence="13">
    <location>
        <begin position="624"/>
        <end position="655"/>
    </location>
</feature>
<evidence type="ECO:0000256" key="4">
    <source>
        <dbReference type="ARBA" id="ARBA00022741"/>
    </source>
</evidence>
<evidence type="ECO:0000256" key="2">
    <source>
        <dbReference type="ARBA" id="ARBA00022527"/>
    </source>
</evidence>
<feature type="binding site" evidence="10">
    <location>
        <position position="522"/>
    </location>
    <ligand>
        <name>ATP</name>
        <dbReference type="ChEBI" id="CHEBI:30616"/>
    </ligand>
</feature>
<evidence type="ECO:0000256" key="5">
    <source>
        <dbReference type="ARBA" id="ARBA00022777"/>
    </source>
</evidence>
<dbReference type="InterPro" id="IPR016255">
    <property type="entry name" value="Gcn2"/>
</dbReference>
<dbReference type="GO" id="GO:1990625">
    <property type="term" value="P:negative regulation of cytoplasmic translational initiation in response to stress"/>
    <property type="evidence" value="ECO:0007669"/>
    <property type="project" value="TreeGrafter"/>
</dbReference>
<dbReference type="GO" id="GO:0004694">
    <property type="term" value="F:eukaryotic translation initiation factor 2alpha kinase activity"/>
    <property type="evidence" value="ECO:0007669"/>
    <property type="project" value="InterPro"/>
</dbReference>
<proteinExistence type="predicted"/>
<dbReference type="SUPFAM" id="SSF52954">
    <property type="entry name" value="Class II aaRS ABD-related"/>
    <property type="match status" value="1"/>
</dbReference>
<dbReference type="InterPro" id="IPR017441">
    <property type="entry name" value="Protein_kinase_ATP_BS"/>
</dbReference>
<dbReference type="Gene3D" id="1.10.510.10">
    <property type="entry name" value="Transferase(Phosphotransferase) domain 1"/>
    <property type="match status" value="2"/>
</dbReference>
<evidence type="ECO:0000256" key="7">
    <source>
        <dbReference type="ARBA" id="ARBA00047899"/>
    </source>
</evidence>